<evidence type="ECO:0000313" key="7">
    <source>
        <dbReference type="Proteomes" id="UP000004846"/>
    </source>
</evidence>
<organism evidence="6 7">
    <name type="scientific">Enterococcus faecalis TX4248</name>
    <dbReference type="NCBI Taxonomy" id="749495"/>
    <lineage>
        <taxon>Bacteria</taxon>
        <taxon>Bacillati</taxon>
        <taxon>Bacillota</taxon>
        <taxon>Bacilli</taxon>
        <taxon>Lactobacillales</taxon>
        <taxon>Enterococcaceae</taxon>
        <taxon>Enterococcus</taxon>
    </lineage>
</organism>
<dbReference type="HOGENOM" id="CLU_003433_2_4_9"/>
<accession>A0A125W2Q7</accession>
<dbReference type="PANTHER" id="PTHR43586:SF4">
    <property type="entry name" value="ISOPENICILLIN N EPIMERASE"/>
    <property type="match status" value="1"/>
</dbReference>
<dbReference type="InterPro" id="IPR015422">
    <property type="entry name" value="PyrdxlP-dep_Trfase_small"/>
</dbReference>
<dbReference type="NCBIfam" id="NF040779">
    <property type="entry name" value="Sec_lyase_SclA"/>
    <property type="match status" value="1"/>
</dbReference>
<dbReference type="InterPro" id="IPR015424">
    <property type="entry name" value="PyrdxlP-dep_Trfase"/>
</dbReference>
<comment type="similarity">
    <text evidence="3">Belongs to the class-V pyridoxal-phosphate-dependent aminotransferase family.</text>
</comment>
<comment type="caution">
    <text evidence="6">The sequence shown here is derived from an EMBL/GenBank/DDBJ whole genome shotgun (WGS) entry which is preliminary data.</text>
</comment>
<dbReference type="InterPro" id="IPR000192">
    <property type="entry name" value="Aminotrans_V_dom"/>
</dbReference>
<dbReference type="InterPro" id="IPR010969">
    <property type="entry name" value="Cys_dSase-rel_unknwn_funct"/>
</dbReference>
<feature type="domain" description="Aminotransferase class V" evidence="5">
    <location>
        <begin position="5"/>
        <end position="370"/>
    </location>
</feature>
<dbReference type="Proteomes" id="UP000004846">
    <property type="component" value="Unassembled WGS sequence"/>
</dbReference>
<dbReference type="EMBL" id="AEBR01000102">
    <property type="protein sequence ID" value="EFM81665.1"/>
    <property type="molecule type" value="Genomic_DNA"/>
</dbReference>
<dbReference type="GO" id="GO:0003824">
    <property type="term" value="F:catalytic activity"/>
    <property type="evidence" value="ECO:0007669"/>
    <property type="project" value="UniProtKB-ARBA"/>
</dbReference>
<gene>
    <name evidence="6" type="ORF">HMPREF9498_02807</name>
</gene>
<protein>
    <submittedName>
        <fullName evidence="6">Cysteine desulfurase family protein</fullName>
    </submittedName>
</protein>
<reference evidence="6 7" key="1">
    <citation type="submission" date="2010-07" db="EMBL/GenBank/DDBJ databases">
        <authorList>
            <person name="Sid Ahmed O."/>
        </authorList>
    </citation>
    <scope>NUCLEOTIDE SEQUENCE [LARGE SCALE GENOMIC DNA]</scope>
    <source>
        <strain evidence="6 7">TX4248</strain>
    </source>
</reference>
<dbReference type="Gene3D" id="3.90.1150.10">
    <property type="entry name" value="Aspartate Aminotransferase, domain 1"/>
    <property type="match status" value="1"/>
</dbReference>
<evidence type="ECO:0000313" key="6">
    <source>
        <dbReference type="EMBL" id="EFM81665.1"/>
    </source>
</evidence>
<dbReference type="InterPro" id="IPR015421">
    <property type="entry name" value="PyrdxlP-dep_Trfase_major"/>
</dbReference>
<name>A0A125W2Q7_ENTFL</name>
<evidence type="ECO:0000256" key="2">
    <source>
        <dbReference type="ARBA" id="ARBA00022898"/>
    </source>
</evidence>
<sequence length="382" mass="41482">MKDLVYLNYAATSYKKFPATIEALTAYLAENQFMNYGRNAPLLREGLPLLETRQLLADFFQAPSAAQITFTNNATTSLNLALAGILQPGDHVITTMLEHHAVARPLHLLEKERGISVTYVACQKTGLLDVEDIQRAWRTNTKALVMTHASNVLGTILPIEECFQWAQQKGLLTVLDAAQTAGFLPIKMTQMAIDVLAFTGHKSLYGLAGIGGLAFSEQGAEAVKPLITGGTGSHSNSFDQPSFLPDKFEAGTLNSLGILSLNSSIKELNKIGLAAIQKHERTLMQNFLNGLSGLPVTILGTKDVAQTVPVVSITLWNQEETIVAQQLAEQYGIMTRAGLHCAPLAHQTAGTLATGTLRFSFGWQTTPEEITWTIHALQELLI</sequence>
<dbReference type="Pfam" id="PF00266">
    <property type="entry name" value="Aminotran_5"/>
    <property type="match status" value="1"/>
</dbReference>
<evidence type="ECO:0000259" key="5">
    <source>
        <dbReference type="Pfam" id="PF00266"/>
    </source>
</evidence>
<dbReference type="NCBIfam" id="TIGR01977">
    <property type="entry name" value="am_tr_V_EF2568"/>
    <property type="match status" value="1"/>
</dbReference>
<evidence type="ECO:0000256" key="4">
    <source>
        <dbReference type="RuleBase" id="RU004504"/>
    </source>
</evidence>
<dbReference type="RefSeq" id="WP_002372228.1">
    <property type="nucleotide sequence ID" value="NZ_GL454487.1"/>
</dbReference>
<evidence type="ECO:0000256" key="3">
    <source>
        <dbReference type="RuleBase" id="RU004075"/>
    </source>
</evidence>
<keyword evidence="2" id="KW-0663">Pyridoxal phosphate</keyword>
<dbReference type="SUPFAM" id="SSF53383">
    <property type="entry name" value="PLP-dependent transferases"/>
    <property type="match status" value="1"/>
</dbReference>
<evidence type="ECO:0000256" key="1">
    <source>
        <dbReference type="ARBA" id="ARBA00001933"/>
    </source>
</evidence>
<dbReference type="PANTHER" id="PTHR43586">
    <property type="entry name" value="CYSTEINE DESULFURASE"/>
    <property type="match status" value="1"/>
</dbReference>
<dbReference type="AlphaFoldDB" id="A0A125W2Q7"/>
<dbReference type="PROSITE" id="PS00595">
    <property type="entry name" value="AA_TRANSFER_CLASS_5"/>
    <property type="match status" value="1"/>
</dbReference>
<dbReference type="Gene3D" id="3.40.640.10">
    <property type="entry name" value="Type I PLP-dependent aspartate aminotransferase-like (Major domain)"/>
    <property type="match status" value="1"/>
</dbReference>
<dbReference type="InterPro" id="IPR020578">
    <property type="entry name" value="Aminotrans_V_PyrdxlP_BS"/>
</dbReference>
<comment type="cofactor">
    <cofactor evidence="1 4">
        <name>pyridoxal 5'-phosphate</name>
        <dbReference type="ChEBI" id="CHEBI:597326"/>
    </cofactor>
</comment>
<proteinExistence type="inferred from homology"/>